<accession>A0A2V2YZR9</accession>
<name>A0A2V2YZR9_9BACL</name>
<gene>
    <name evidence="3" type="ORF">DFQ01_101343</name>
</gene>
<dbReference type="PANTHER" id="PTHR30015:SF7">
    <property type="entry name" value="TYPE IV METHYL-DIRECTED RESTRICTION ENZYME ECOKMRR"/>
    <property type="match status" value="1"/>
</dbReference>
<evidence type="ECO:0000256" key="1">
    <source>
        <dbReference type="SAM" id="MobiDB-lite"/>
    </source>
</evidence>
<dbReference type="PANTHER" id="PTHR30015">
    <property type="entry name" value="MRR RESTRICTION SYSTEM PROTEIN"/>
    <property type="match status" value="1"/>
</dbReference>
<reference evidence="3 4" key="1">
    <citation type="submission" date="2018-05" db="EMBL/GenBank/DDBJ databases">
        <title>Genomic Encyclopedia of Type Strains, Phase III (KMG-III): the genomes of soil and plant-associated and newly described type strains.</title>
        <authorList>
            <person name="Whitman W."/>
        </authorList>
    </citation>
    <scope>NUCLEOTIDE SEQUENCE [LARGE SCALE GENOMIC DNA]</scope>
    <source>
        <strain evidence="3 4">CECT 5696</strain>
    </source>
</reference>
<dbReference type="Gene3D" id="3.40.1350.10">
    <property type="match status" value="1"/>
</dbReference>
<proteinExistence type="predicted"/>
<dbReference type="SUPFAM" id="SSF52980">
    <property type="entry name" value="Restriction endonuclease-like"/>
    <property type="match status" value="1"/>
</dbReference>
<dbReference type="InterPro" id="IPR011856">
    <property type="entry name" value="tRNA_endonuc-like_dom_sf"/>
</dbReference>
<evidence type="ECO:0000313" key="4">
    <source>
        <dbReference type="Proteomes" id="UP000246635"/>
    </source>
</evidence>
<dbReference type="EMBL" id="QGTQ01000001">
    <property type="protein sequence ID" value="PWW08619.1"/>
    <property type="molecule type" value="Genomic_DNA"/>
</dbReference>
<dbReference type="InterPro" id="IPR007560">
    <property type="entry name" value="Restrct_endonuc_IV_Mrr"/>
</dbReference>
<sequence length="197" mass="22073">MTLLWGFVIVSIVLGAIRGILEPPKRKRRKKQTRSTNKHSKSNKSASSSFSRSSKTCRPDEELLLTPLDEINGTEFERLLALYFKDRGYKVHEVGVGGNDGGVDLVIVDKRGERTAVQAKCYAETNAVNVQTVRELVGAKRNHNCVLSLLITTSDLTGPAKKEAELLRVEYWHGAVIERKLTSWGKWKPSKRGKQRA</sequence>
<feature type="region of interest" description="Disordered" evidence="1">
    <location>
        <begin position="24"/>
        <end position="55"/>
    </location>
</feature>
<dbReference type="OrthoDB" id="2964928at2"/>
<dbReference type="InterPro" id="IPR052906">
    <property type="entry name" value="Type_IV_Methyl-Rstrct_Enzyme"/>
</dbReference>
<dbReference type="RefSeq" id="WP_110042137.1">
    <property type="nucleotide sequence ID" value="NZ_CP054613.1"/>
</dbReference>
<dbReference type="GO" id="GO:0003677">
    <property type="term" value="F:DNA binding"/>
    <property type="evidence" value="ECO:0007669"/>
    <property type="project" value="InterPro"/>
</dbReference>
<dbReference type="AlphaFoldDB" id="A0A2V2YZR9"/>
<protein>
    <submittedName>
        <fullName evidence="3">Restriction system protein</fullName>
    </submittedName>
</protein>
<keyword evidence="4" id="KW-1185">Reference proteome</keyword>
<dbReference type="GO" id="GO:0009307">
    <property type="term" value="P:DNA restriction-modification system"/>
    <property type="evidence" value="ECO:0007669"/>
    <property type="project" value="InterPro"/>
</dbReference>
<feature type="compositionally biased region" description="Low complexity" evidence="1">
    <location>
        <begin position="43"/>
        <end position="54"/>
    </location>
</feature>
<feature type="compositionally biased region" description="Basic residues" evidence="1">
    <location>
        <begin position="25"/>
        <end position="42"/>
    </location>
</feature>
<dbReference type="InterPro" id="IPR011335">
    <property type="entry name" value="Restrct_endonuc-II-like"/>
</dbReference>
<comment type="caution">
    <text evidence="3">The sequence shown here is derived from an EMBL/GenBank/DDBJ whole genome shotgun (WGS) entry which is preliminary data.</text>
</comment>
<dbReference type="Proteomes" id="UP000246635">
    <property type="component" value="Unassembled WGS sequence"/>
</dbReference>
<evidence type="ECO:0000259" key="2">
    <source>
        <dbReference type="Pfam" id="PF04471"/>
    </source>
</evidence>
<dbReference type="Pfam" id="PF04471">
    <property type="entry name" value="Mrr_cat"/>
    <property type="match status" value="1"/>
</dbReference>
<evidence type="ECO:0000313" key="3">
    <source>
        <dbReference type="EMBL" id="PWW08619.1"/>
    </source>
</evidence>
<dbReference type="GO" id="GO:0015666">
    <property type="term" value="F:restriction endodeoxyribonuclease activity"/>
    <property type="evidence" value="ECO:0007669"/>
    <property type="project" value="TreeGrafter"/>
</dbReference>
<organism evidence="3 4">
    <name type="scientific">Paenibacillus cellulosilyticus</name>
    <dbReference type="NCBI Taxonomy" id="375489"/>
    <lineage>
        <taxon>Bacteria</taxon>
        <taxon>Bacillati</taxon>
        <taxon>Bacillota</taxon>
        <taxon>Bacilli</taxon>
        <taxon>Bacillales</taxon>
        <taxon>Paenibacillaceae</taxon>
        <taxon>Paenibacillus</taxon>
    </lineage>
</organism>
<feature type="domain" description="Restriction endonuclease type IV Mrr" evidence="2">
    <location>
        <begin position="68"/>
        <end position="175"/>
    </location>
</feature>